<feature type="transmembrane region" description="Helical" evidence="1">
    <location>
        <begin position="258"/>
        <end position="279"/>
    </location>
</feature>
<evidence type="ECO:0000313" key="4">
    <source>
        <dbReference type="Proteomes" id="UP000198287"/>
    </source>
</evidence>
<feature type="transmembrane region" description="Helical" evidence="1">
    <location>
        <begin position="532"/>
        <end position="551"/>
    </location>
</feature>
<accession>A0A226E344</accession>
<feature type="transmembrane region" description="Helical" evidence="1">
    <location>
        <begin position="563"/>
        <end position="587"/>
    </location>
</feature>
<gene>
    <name evidence="3" type="ORF">Fcan01_13899</name>
</gene>
<reference evidence="3 4" key="1">
    <citation type="submission" date="2015-12" db="EMBL/GenBank/DDBJ databases">
        <title>The genome of Folsomia candida.</title>
        <authorList>
            <person name="Faddeeva A."/>
            <person name="Derks M.F."/>
            <person name="Anvar Y."/>
            <person name="Smit S."/>
            <person name="Van Straalen N."/>
            <person name="Roelofs D."/>
        </authorList>
    </citation>
    <scope>NUCLEOTIDE SEQUENCE [LARGE SCALE GENOMIC DNA]</scope>
    <source>
        <strain evidence="3 4">VU population</strain>
        <tissue evidence="3">Whole body</tissue>
    </source>
</reference>
<keyword evidence="1" id="KW-1133">Transmembrane helix</keyword>
<dbReference type="EMBL" id="LNIX01000007">
    <property type="protein sequence ID" value="OXA51690.1"/>
    <property type="molecule type" value="Genomic_DNA"/>
</dbReference>
<feature type="transmembrane region" description="Helical" evidence="1">
    <location>
        <begin position="488"/>
        <end position="512"/>
    </location>
</feature>
<dbReference type="OMA" id="CHQCLYQ"/>
<feature type="transmembrane region" description="Helical" evidence="1">
    <location>
        <begin position="132"/>
        <end position="153"/>
    </location>
</feature>
<dbReference type="GO" id="GO:0016740">
    <property type="term" value="F:transferase activity"/>
    <property type="evidence" value="ECO:0007669"/>
    <property type="project" value="UniProtKB-KW"/>
</dbReference>
<dbReference type="Pfam" id="PF07786">
    <property type="entry name" value="HGSNAT_cat"/>
    <property type="match status" value="1"/>
</dbReference>
<keyword evidence="1" id="KW-0812">Transmembrane</keyword>
<proteinExistence type="predicted"/>
<protein>
    <submittedName>
        <fullName evidence="3">Heparan-alpha-glucosaminide N-acetyltransferase</fullName>
    </submittedName>
</protein>
<dbReference type="Proteomes" id="UP000198287">
    <property type="component" value="Unassembled WGS sequence"/>
</dbReference>
<feature type="transmembrane region" description="Helical" evidence="1">
    <location>
        <begin position="334"/>
        <end position="358"/>
    </location>
</feature>
<dbReference type="InterPro" id="IPR012429">
    <property type="entry name" value="HGSNAT_cat"/>
</dbReference>
<feature type="transmembrane region" description="Helical" evidence="1">
    <location>
        <begin position="195"/>
        <end position="215"/>
    </location>
</feature>
<feature type="transmembrane region" description="Helical" evidence="1">
    <location>
        <begin position="456"/>
        <end position="476"/>
    </location>
</feature>
<evidence type="ECO:0000313" key="3">
    <source>
        <dbReference type="EMBL" id="OXA51690.1"/>
    </source>
</evidence>
<keyword evidence="4" id="KW-1185">Reference proteome</keyword>
<organism evidence="3 4">
    <name type="scientific">Folsomia candida</name>
    <name type="common">Springtail</name>
    <dbReference type="NCBI Taxonomy" id="158441"/>
    <lineage>
        <taxon>Eukaryota</taxon>
        <taxon>Metazoa</taxon>
        <taxon>Ecdysozoa</taxon>
        <taxon>Arthropoda</taxon>
        <taxon>Hexapoda</taxon>
        <taxon>Collembola</taxon>
        <taxon>Entomobryomorpha</taxon>
        <taxon>Isotomoidea</taxon>
        <taxon>Isotomidae</taxon>
        <taxon>Proisotominae</taxon>
        <taxon>Folsomia</taxon>
    </lineage>
</organism>
<feature type="domain" description="Heparan-alpha-glucosaminide N-acetyltransferase catalytic" evidence="2">
    <location>
        <begin position="188"/>
        <end position="312"/>
    </location>
</feature>
<dbReference type="PANTHER" id="PTHR31061:SF24">
    <property type="entry name" value="LD22376P"/>
    <property type="match status" value="1"/>
</dbReference>
<evidence type="ECO:0000259" key="2">
    <source>
        <dbReference type="Pfam" id="PF07786"/>
    </source>
</evidence>
<sequence>MSWIEKQPFSTFRGFNLTELKIDEAWMNVTNLANQTLWLYQRSTDCYECPFKLRDDLDLSPGDNTAQFKVSTKFPIKYRFRTDASSRYVLEDGDQSIFCETEASLGEFGVYDLTADITGKCSLETQLEPVNIYLPLVLAAIFYCLLTIGALIYQTNKARIFPKIGIKQNNSVKSATEKETPAPVVKQRLRSLDTFRGLCIIIMIFVNDGGAQYWFFEHATWDGLYVADLVFPWFLWIMGVVIPVSIKSQLRKKIPKSAILKGILIRSLKLIGIGLMLASRRGPINPETFRLPGVLQRFGVCYFVAASLMLLSASEDFVTNRIHNNKIIRIFQDITILWKGWLLALSIIMLHTLLTFLLKVPGCPTGYLGPGGIHLYKDIASYPSPSHCIGGAAGYIDTQILTIHHIFKFPTALSTYEAGPFDPEGILGTLPSIFQVWLGVQTGMTLQVFPTAKARLIRWSLWAILTGGVGAALSSAKQTGGLIPLNKNLWSLSYVAVTTCFALLLLITLFVLIDLKKWWSGSPFYEPGMNSILLYVGHSVGYVILPFHFGYKAAMVGTHFVRLVEALWGTSLWVLIAIYLCNIEYFWTL</sequence>
<comment type="caution">
    <text evidence="3">The sequence shown here is derived from an EMBL/GenBank/DDBJ whole genome shotgun (WGS) entry which is preliminary data.</text>
</comment>
<name>A0A226E344_FOLCA</name>
<feature type="transmembrane region" description="Helical" evidence="1">
    <location>
        <begin position="294"/>
        <end position="313"/>
    </location>
</feature>
<feature type="transmembrane region" description="Helical" evidence="1">
    <location>
        <begin position="227"/>
        <end position="246"/>
    </location>
</feature>
<keyword evidence="1" id="KW-0472">Membrane</keyword>
<keyword evidence="3" id="KW-0808">Transferase</keyword>
<dbReference type="PANTHER" id="PTHR31061">
    <property type="entry name" value="LD22376P"/>
    <property type="match status" value="1"/>
</dbReference>
<evidence type="ECO:0000256" key="1">
    <source>
        <dbReference type="SAM" id="Phobius"/>
    </source>
</evidence>
<dbReference type="AlphaFoldDB" id="A0A226E344"/>
<dbReference type="OrthoDB" id="2149840at2759"/>